<dbReference type="Gene3D" id="3.60.20.40">
    <property type="match status" value="1"/>
</dbReference>
<dbReference type="Pfam" id="PF01019">
    <property type="entry name" value="G_glu_transpept"/>
    <property type="match status" value="1"/>
</dbReference>
<gene>
    <name evidence="2" type="ORF">CEV33_4698</name>
</gene>
<dbReference type="PANTHER" id="PTHR43881">
    <property type="entry name" value="GAMMA-GLUTAMYLTRANSPEPTIDASE (AFU_ORTHOLOGUE AFUA_4G13580)"/>
    <property type="match status" value="1"/>
</dbReference>
<dbReference type="InterPro" id="IPR052896">
    <property type="entry name" value="GGT-like_enzyme"/>
</dbReference>
<sequence length="135" mass="15387">MQNRGSFFSLDENHPNRLEPGKRTFHTLVPAMMLKDGKPVLAYGSMGGEGQPQTQAAIVTRLVDFDYDVQQAIEAPRWLIGRTWGAESHDLWLESRIPDETVRELRLRGQPVKMVSQWDATLGHAQVIRIDHVNR</sequence>
<dbReference type="Proteomes" id="UP000216478">
    <property type="component" value="Unassembled WGS sequence"/>
</dbReference>
<dbReference type="SUPFAM" id="SSF56235">
    <property type="entry name" value="N-terminal nucleophile aminohydrolases (Ntn hydrolases)"/>
    <property type="match status" value="1"/>
</dbReference>
<comment type="caution">
    <text evidence="2">The sequence shown here is derived from an EMBL/GenBank/DDBJ whole genome shotgun (WGS) entry which is preliminary data.</text>
</comment>
<feature type="compositionally biased region" description="Basic and acidic residues" evidence="1">
    <location>
        <begin position="11"/>
        <end position="21"/>
    </location>
</feature>
<dbReference type="InterPro" id="IPR043137">
    <property type="entry name" value="GGT_ssub_C"/>
</dbReference>
<dbReference type="EMBL" id="NNRL01000064">
    <property type="protein sequence ID" value="OYR23340.1"/>
    <property type="molecule type" value="Genomic_DNA"/>
</dbReference>
<name>A0A256G8Q0_9HYPH</name>
<feature type="non-terminal residue" evidence="2">
    <location>
        <position position="135"/>
    </location>
</feature>
<evidence type="ECO:0000313" key="3">
    <source>
        <dbReference type="Proteomes" id="UP000216478"/>
    </source>
</evidence>
<protein>
    <submittedName>
        <fullName evidence="2">Gamma-glutamyltranspeptidase family protein</fullName>
    </submittedName>
</protein>
<dbReference type="PANTHER" id="PTHR43881:SF1">
    <property type="entry name" value="GAMMA-GLUTAMYLTRANSPEPTIDASE (AFU_ORTHOLOGUE AFUA_4G13580)"/>
    <property type="match status" value="1"/>
</dbReference>
<dbReference type="InterPro" id="IPR029055">
    <property type="entry name" value="Ntn_hydrolases_N"/>
</dbReference>
<feature type="region of interest" description="Disordered" evidence="1">
    <location>
        <begin position="1"/>
        <end position="21"/>
    </location>
</feature>
<accession>A0A256G8Q0</accession>
<dbReference type="RefSeq" id="WP_208620125.1">
    <property type="nucleotide sequence ID" value="NZ_NNRL01000064.1"/>
</dbReference>
<organism evidence="2 3">
    <name type="scientific">Brucella grignonensis</name>
    <dbReference type="NCBI Taxonomy" id="94627"/>
    <lineage>
        <taxon>Bacteria</taxon>
        <taxon>Pseudomonadati</taxon>
        <taxon>Pseudomonadota</taxon>
        <taxon>Alphaproteobacteria</taxon>
        <taxon>Hyphomicrobiales</taxon>
        <taxon>Brucellaceae</taxon>
        <taxon>Brucella/Ochrobactrum group</taxon>
        <taxon>Brucella</taxon>
    </lineage>
</organism>
<evidence type="ECO:0000313" key="2">
    <source>
        <dbReference type="EMBL" id="OYR23340.1"/>
    </source>
</evidence>
<evidence type="ECO:0000256" key="1">
    <source>
        <dbReference type="SAM" id="MobiDB-lite"/>
    </source>
</evidence>
<reference evidence="2 3" key="1">
    <citation type="submission" date="2017-07" db="EMBL/GenBank/DDBJ databases">
        <title>Phylogenetic study on the rhizospheric bacterium Ochrobactrum sp. A44.</title>
        <authorList>
            <person name="Krzyzanowska D.M."/>
            <person name="Ossowicki A."/>
            <person name="Rajewska M."/>
            <person name="Maciag T."/>
            <person name="Kaczynski Z."/>
            <person name="Czerwicka M."/>
            <person name="Jafra S."/>
        </authorList>
    </citation>
    <scope>NUCLEOTIDE SEQUENCE [LARGE SCALE GENOMIC DNA]</scope>
    <source>
        <strain evidence="2 3">OgA9a</strain>
    </source>
</reference>
<keyword evidence="3" id="KW-1185">Reference proteome</keyword>
<dbReference type="AlphaFoldDB" id="A0A256G8Q0"/>
<proteinExistence type="predicted"/>